<comment type="caution">
    <text evidence="2">The sequence shown here is derived from an EMBL/GenBank/DDBJ whole genome shotgun (WGS) entry which is preliminary data.</text>
</comment>
<name>A0A8J7GA82_9ACTN</name>
<proteinExistence type="predicted"/>
<dbReference type="SUPFAM" id="SSF55729">
    <property type="entry name" value="Acyl-CoA N-acyltransferases (Nat)"/>
    <property type="match status" value="1"/>
</dbReference>
<dbReference type="Gene3D" id="3.40.630.30">
    <property type="match status" value="1"/>
</dbReference>
<dbReference type="PROSITE" id="PS51186">
    <property type="entry name" value="GNAT"/>
    <property type="match status" value="1"/>
</dbReference>
<keyword evidence="3" id="KW-1185">Reference proteome</keyword>
<dbReference type="InterPro" id="IPR000182">
    <property type="entry name" value="GNAT_dom"/>
</dbReference>
<feature type="domain" description="N-acetyltransferase" evidence="1">
    <location>
        <begin position="147"/>
        <end position="289"/>
    </location>
</feature>
<evidence type="ECO:0000259" key="1">
    <source>
        <dbReference type="PROSITE" id="PS51186"/>
    </source>
</evidence>
<gene>
    <name evidence="2" type="ORF">IW245_001579</name>
</gene>
<keyword evidence="2" id="KW-0687">Ribonucleoprotein</keyword>
<dbReference type="GO" id="GO:0016747">
    <property type="term" value="F:acyltransferase activity, transferring groups other than amino-acyl groups"/>
    <property type="evidence" value="ECO:0007669"/>
    <property type="project" value="InterPro"/>
</dbReference>
<reference evidence="2" key="1">
    <citation type="submission" date="2020-11" db="EMBL/GenBank/DDBJ databases">
        <title>Sequencing the genomes of 1000 actinobacteria strains.</title>
        <authorList>
            <person name="Klenk H.-P."/>
        </authorList>
    </citation>
    <scope>NUCLEOTIDE SEQUENCE</scope>
    <source>
        <strain evidence="2">DSM 45356</strain>
    </source>
</reference>
<organism evidence="2 3">
    <name type="scientific">Longispora fulva</name>
    <dbReference type="NCBI Taxonomy" id="619741"/>
    <lineage>
        <taxon>Bacteria</taxon>
        <taxon>Bacillati</taxon>
        <taxon>Actinomycetota</taxon>
        <taxon>Actinomycetes</taxon>
        <taxon>Micromonosporales</taxon>
        <taxon>Micromonosporaceae</taxon>
        <taxon>Longispora</taxon>
    </lineage>
</organism>
<dbReference type="RefSeq" id="WP_197002496.1">
    <property type="nucleotide sequence ID" value="NZ_BONS01000003.1"/>
</dbReference>
<sequence length="289" mass="31763">MTRFDYAGPADLRAMQGLAARLWSPRSRWHVGDLAWNRYLHVGREPEWATSLWEFDGEVVAWCWAEESGEVSLCVDPARADLVDEVLAWGLAAFDVAAHEAWILDAEEHLAAGLVRADFAARTDGPFFLHTARPLEDVPTPALPAGFTVRPVRGAADAAGWADVHGSAFHPSRVTAESYLNVTAAWPYRAAFDHVVVAPDGRFAAYCLGWYDEANRVGEFEPVGTRPEFRRLGLARAVCASVLHAFRAAGGESAVVRPRGDDEYPQALALYTDLGFTGYARTVSYARTR</sequence>
<dbReference type="InterPro" id="IPR016181">
    <property type="entry name" value="Acyl_CoA_acyltransferase"/>
</dbReference>
<dbReference type="GO" id="GO:0005840">
    <property type="term" value="C:ribosome"/>
    <property type="evidence" value="ECO:0007669"/>
    <property type="project" value="UniProtKB-KW"/>
</dbReference>
<dbReference type="Pfam" id="PF00583">
    <property type="entry name" value="Acetyltransf_1"/>
    <property type="match status" value="1"/>
</dbReference>
<keyword evidence="2" id="KW-0689">Ribosomal protein</keyword>
<dbReference type="CDD" id="cd04301">
    <property type="entry name" value="NAT_SF"/>
    <property type="match status" value="1"/>
</dbReference>
<accession>A0A8J7GA82</accession>
<dbReference type="AlphaFoldDB" id="A0A8J7GA82"/>
<protein>
    <submittedName>
        <fullName evidence="2">Ribosomal protein S18 acetylase RimI-like enzyme</fullName>
    </submittedName>
</protein>
<evidence type="ECO:0000313" key="2">
    <source>
        <dbReference type="EMBL" id="MBG6135385.1"/>
    </source>
</evidence>
<dbReference type="EMBL" id="JADOUF010000001">
    <property type="protein sequence ID" value="MBG6135385.1"/>
    <property type="molecule type" value="Genomic_DNA"/>
</dbReference>
<dbReference type="Proteomes" id="UP000622552">
    <property type="component" value="Unassembled WGS sequence"/>
</dbReference>
<evidence type="ECO:0000313" key="3">
    <source>
        <dbReference type="Proteomes" id="UP000622552"/>
    </source>
</evidence>